<dbReference type="AlphaFoldDB" id="A0A0A2VMF2"/>
<dbReference type="OrthoDB" id="5420387at2759"/>
<name>A0A0A2VMF2_BEABA</name>
<accession>A0A0A2VMF2</accession>
<evidence type="ECO:0000313" key="1">
    <source>
        <dbReference type="EMBL" id="KGQ07315.1"/>
    </source>
</evidence>
<proteinExistence type="predicted"/>
<evidence type="ECO:0000313" key="2">
    <source>
        <dbReference type="Proteomes" id="UP000030106"/>
    </source>
</evidence>
<organism evidence="1 2">
    <name type="scientific">Beauveria bassiana D1-5</name>
    <dbReference type="NCBI Taxonomy" id="1245745"/>
    <lineage>
        <taxon>Eukaryota</taxon>
        <taxon>Fungi</taxon>
        <taxon>Dikarya</taxon>
        <taxon>Ascomycota</taxon>
        <taxon>Pezizomycotina</taxon>
        <taxon>Sordariomycetes</taxon>
        <taxon>Hypocreomycetidae</taxon>
        <taxon>Hypocreales</taxon>
        <taxon>Cordycipitaceae</taxon>
        <taxon>Beauveria</taxon>
    </lineage>
</organism>
<dbReference type="eggNOG" id="ENOG502RJYG">
    <property type="taxonomic scope" value="Eukaryota"/>
</dbReference>
<dbReference type="STRING" id="1245745.A0A0A2VMF2"/>
<dbReference type="PANTHER" id="PTHR42345:SF2">
    <property type="entry name" value="HELICASE-LIKE PROTEIN"/>
    <property type="match status" value="1"/>
</dbReference>
<dbReference type="PANTHER" id="PTHR42345">
    <property type="entry name" value="TPR_REGION DOMAIN-CONTAINING PROTEIN"/>
    <property type="match status" value="1"/>
</dbReference>
<reference evidence="1 2" key="1">
    <citation type="submission" date="2012-10" db="EMBL/GenBank/DDBJ databases">
        <title>Genome sequencing and analysis of entomopathogenic fungi Beauveria bassiana D1-5.</title>
        <authorList>
            <person name="Li Q."/>
            <person name="Wang L."/>
            <person name="Zhang Z."/>
            <person name="Wang Q."/>
            <person name="Ren J."/>
            <person name="Wang M."/>
            <person name="Xu W."/>
            <person name="Wang J."/>
            <person name="Lu Y."/>
            <person name="Du Q."/>
            <person name="Sun Z."/>
        </authorList>
    </citation>
    <scope>NUCLEOTIDE SEQUENCE [LARGE SCALE GENOMIC DNA]</scope>
    <source>
        <strain evidence="1 2">D1-5</strain>
    </source>
</reference>
<comment type="caution">
    <text evidence="1">The sequence shown here is derived from an EMBL/GenBank/DDBJ whole genome shotgun (WGS) entry which is preliminary data.</text>
</comment>
<dbReference type="Proteomes" id="UP000030106">
    <property type="component" value="Unassembled WGS sequence"/>
</dbReference>
<dbReference type="EMBL" id="ANFO01000705">
    <property type="protein sequence ID" value="KGQ07315.1"/>
    <property type="molecule type" value="Genomic_DNA"/>
</dbReference>
<dbReference type="HOGENOM" id="CLU_003431_1_0_1"/>
<protein>
    <submittedName>
        <fullName evidence="1">Uncharacterized protein</fullName>
    </submittedName>
</protein>
<gene>
    <name evidence="1" type="ORF">BBAD15_g7369</name>
</gene>
<sequence length="1125" mass="124453">MKWSAPFLELNGALISRPSTWRIRASFPSVMSRQQAACHFSPLASSIRDDDPAASPVTATLLRPAASIPTASDLDVIALILSPLHLLHLEIMATLSQDDIEKLFSGAPQYFARNEGPFISVPNPSVAFPFDEDLQIRDLTDHCQIEAKAWSGVTAHPHLTRDRNHDAAAEKQQAERRSRAHFFVRCRERPNMLSLQGLEKGTMGYQAALELGVSDALEEEQFGFDSIGKKARAIVDAREHMLGNEGWLHRIPESEILGRLQRNGNIYRNNDLRKRQSSESYNDLFGNFMRPRYIALDKKDVHGLTNQIVAILKCLATANVWIDLSHVEWRIRLGQILWGEPHGDRLDGDSSIHNTECSDEMAEEKYWLLLQILMATELLIRLDAVTQGEEYGAGAFRPIDVVQFERAANSTVKWSLLLARSWLDNIDIVADGESPQKEATKEELSNNHDATLVKSIMAKSASWLAVIASHMPFNHHHNHHHMTPAFPARRYIIKGRNGQRQVDGLIHFARKLRWPGIEDYEARITTHMREAVKKKPDTSMCDCGYDSKSKDHSNDDYFGTWDVTCQRGNHKERARARRRRLAAALHPSGWMSKSYIFGLMLPGDGLSHFLMATLLENDDVAMSKLGSFANLCGGFVYSGMSFWSTSCIVGRVLAAGSGSAECMGWISTDIVPTGVEEGWLNIDVKDVTEDVANLGKKSRIWAKRRLERDSSIAGDGEEESASPADFTMPWENRYQSPPPNVFVDFASLELSPSALSLHPTPLPEIMATPRHESAPAPDLFSRPASLVFRVGIDGIPDRQHIISLLYDVNFVNAHPCSPPRGVRFVKSPSSPTIREIDVSGEASLGNASRALHRMGHPLHKFFNYKVVHISEVIQKKHLPLPDLLGVGYPENKAPGNTVLVIDCMTQIVELPQSPVLERLASPSTSPQADRKQSFSFAANMHYESHKRQSGSDMEILVRSLCSEQGWNAIISRRKRGCLACAIREAGALGYKVRDAPRCASASNCSAETGAARESTHPLSGGNVVPYQEPISKGDNPEFSSTLSSTMPMAAMFTRNKFVGWAGVVFSIQNWLGESAETKKNGTPGYFNVGLSVMALAVTYMPLFMPPPDRSAAGTATGAPAPAPPA</sequence>